<gene>
    <name evidence="1" type="ORF">C8263_17000</name>
</gene>
<protein>
    <submittedName>
        <fullName evidence="1">Uncharacterized protein</fullName>
    </submittedName>
</protein>
<name>A0A2T3W3X0_9DEIO</name>
<accession>A0A2T3W3X0</accession>
<organism evidence="1 2">
    <name type="scientific">Deinococcus arcticus</name>
    <dbReference type="NCBI Taxonomy" id="2136176"/>
    <lineage>
        <taxon>Bacteria</taxon>
        <taxon>Thermotogati</taxon>
        <taxon>Deinococcota</taxon>
        <taxon>Deinococci</taxon>
        <taxon>Deinococcales</taxon>
        <taxon>Deinococcaceae</taxon>
        <taxon>Deinococcus</taxon>
    </lineage>
</organism>
<evidence type="ECO:0000313" key="2">
    <source>
        <dbReference type="Proteomes" id="UP000240317"/>
    </source>
</evidence>
<comment type="caution">
    <text evidence="1">The sequence shown here is derived from an EMBL/GenBank/DDBJ whole genome shotgun (WGS) entry which is preliminary data.</text>
</comment>
<keyword evidence="2" id="KW-1185">Reference proteome</keyword>
<proteinExistence type="predicted"/>
<reference evidence="1 2" key="1">
    <citation type="submission" date="2018-03" db="EMBL/GenBank/DDBJ databases">
        <title>Draft genome of Deinococcus sp. OD32.</title>
        <authorList>
            <person name="Wang X.-P."/>
            <person name="Du Z.-J."/>
        </authorList>
    </citation>
    <scope>NUCLEOTIDE SEQUENCE [LARGE SCALE GENOMIC DNA]</scope>
    <source>
        <strain evidence="1 2">OD32</strain>
    </source>
</reference>
<dbReference type="EMBL" id="PYSV01000024">
    <property type="protein sequence ID" value="PTA66600.1"/>
    <property type="molecule type" value="Genomic_DNA"/>
</dbReference>
<dbReference type="AlphaFoldDB" id="A0A2T3W3X0"/>
<evidence type="ECO:0000313" key="1">
    <source>
        <dbReference type="EMBL" id="PTA66600.1"/>
    </source>
</evidence>
<dbReference type="Proteomes" id="UP000240317">
    <property type="component" value="Unassembled WGS sequence"/>
</dbReference>
<sequence>MSSLIPSGHRHAQPAPSPAPGALHLQLTLQVDAALTGQTVLIRYPLGGVDTALIGVLLDHSPATLHISRAGYLDHDRAVPDFLRAYDGMRTMKLSHENAHYLLHRYPAAPLLEAVISTYRARLWGPAVLSRLHDELATTLGPEDGAACYAPLIEPGFAGAPVMWTSEHPHCGEAVHAPLPPVLARRIPPVSGLPYEEGDLA</sequence>
<dbReference type="OrthoDB" id="67356at2"/>
<dbReference type="RefSeq" id="WP_107139336.1">
    <property type="nucleotide sequence ID" value="NZ_PYSV01000024.1"/>
</dbReference>